<dbReference type="Proteomes" id="UP000743370">
    <property type="component" value="Unassembled WGS sequence"/>
</dbReference>
<evidence type="ECO:0000313" key="2">
    <source>
        <dbReference type="EMBL" id="KAG2409904.1"/>
    </source>
</evidence>
<comment type="caution">
    <text evidence="2">The sequence shown here is derived from an EMBL/GenBank/DDBJ whole genome shotgun (WGS) entry which is preliminary data.</text>
</comment>
<sequence>MMSDDHKFFEDKRRKAQDRLSKLLWELALLKGDDIRLMVGRDDLRVSVEIRKSALAEKSRFFMEKLRYEGSQGQASVTEVLQRVSSDPSTTARTSS</sequence>
<proteinExistence type="predicted"/>
<dbReference type="AlphaFoldDB" id="A0A8T0LD53"/>
<feature type="region of interest" description="Disordered" evidence="1">
    <location>
        <begin position="71"/>
        <end position="96"/>
    </location>
</feature>
<dbReference type="EMBL" id="JABFOF010000001">
    <property type="protein sequence ID" value="KAG2409904.1"/>
    <property type="molecule type" value="Genomic_DNA"/>
</dbReference>
<organism evidence="2 3">
    <name type="scientific">Phaseolus angularis</name>
    <name type="common">Azuki bean</name>
    <name type="synonym">Vigna angularis</name>
    <dbReference type="NCBI Taxonomy" id="3914"/>
    <lineage>
        <taxon>Eukaryota</taxon>
        <taxon>Viridiplantae</taxon>
        <taxon>Streptophyta</taxon>
        <taxon>Embryophyta</taxon>
        <taxon>Tracheophyta</taxon>
        <taxon>Spermatophyta</taxon>
        <taxon>Magnoliopsida</taxon>
        <taxon>eudicotyledons</taxon>
        <taxon>Gunneridae</taxon>
        <taxon>Pentapetalae</taxon>
        <taxon>rosids</taxon>
        <taxon>fabids</taxon>
        <taxon>Fabales</taxon>
        <taxon>Fabaceae</taxon>
        <taxon>Papilionoideae</taxon>
        <taxon>50 kb inversion clade</taxon>
        <taxon>NPAAA clade</taxon>
        <taxon>indigoferoid/millettioid clade</taxon>
        <taxon>Phaseoleae</taxon>
        <taxon>Vigna</taxon>
    </lineage>
</organism>
<accession>A0A8T0LD53</accession>
<name>A0A8T0LD53_PHAAN</name>
<evidence type="ECO:0000256" key="1">
    <source>
        <dbReference type="SAM" id="MobiDB-lite"/>
    </source>
</evidence>
<evidence type="ECO:0000313" key="3">
    <source>
        <dbReference type="Proteomes" id="UP000743370"/>
    </source>
</evidence>
<gene>
    <name evidence="2" type="ORF">HKW66_Vig0005690</name>
</gene>
<reference evidence="2 3" key="1">
    <citation type="submission" date="2020-05" db="EMBL/GenBank/DDBJ databases">
        <title>Vigna angularis (adzuki bean) Var. LongXiaoDou No. 4 denovo assembly.</title>
        <authorList>
            <person name="Xiang H."/>
        </authorList>
    </citation>
    <scope>NUCLEOTIDE SEQUENCE [LARGE SCALE GENOMIC DNA]</scope>
    <source>
        <tissue evidence="2">Leaf</tissue>
    </source>
</reference>
<protein>
    <submittedName>
        <fullName evidence="2">BTB/POZ domain-containing protein</fullName>
    </submittedName>
</protein>